<protein>
    <submittedName>
        <fullName evidence="3">Vacuolar membrane protein</fullName>
    </submittedName>
</protein>
<organism evidence="3 4">
    <name type="scientific">Seiridium unicorne</name>
    <dbReference type="NCBI Taxonomy" id="138068"/>
    <lineage>
        <taxon>Eukaryota</taxon>
        <taxon>Fungi</taxon>
        <taxon>Dikarya</taxon>
        <taxon>Ascomycota</taxon>
        <taxon>Pezizomycotina</taxon>
        <taxon>Sordariomycetes</taxon>
        <taxon>Xylariomycetidae</taxon>
        <taxon>Amphisphaeriales</taxon>
        <taxon>Sporocadaceae</taxon>
        <taxon>Seiridium</taxon>
    </lineage>
</organism>
<dbReference type="Proteomes" id="UP001408356">
    <property type="component" value="Unassembled WGS sequence"/>
</dbReference>
<keyword evidence="4" id="KW-1185">Reference proteome</keyword>
<evidence type="ECO:0000313" key="4">
    <source>
        <dbReference type="Proteomes" id="UP001408356"/>
    </source>
</evidence>
<comment type="caution">
    <text evidence="3">The sequence shown here is derived from an EMBL/GenBank/DDBJ whole genome shotgun (WGS) entry which is preliminary data.</text>
</comment>
<reference evidence="3 4" key="1">
    <citation type="journal article" date="2024" name="J. Plant Pathol.">
        <title>Sequence and assembly of the genome of Seiridium unicorne, isolate CBS 538.82, causal agent of cypress canker disease.</title>
        <authorList>
            <person name="Scali E."/>
            <person name="Rocca G.D."/>
            <person name="Danti R."/>
            <person name="Garbelotto M."/>
            <person name="Barberini S."/>
            <person name="Baroncelli R."/>
            <person name="Emiliani G."/>
        </authorList>
    </citation>
    <scope>NUCLEOTIDE SEQUENCE [LARGE SCALE GENOMIC DNA]</scope>
    <source>
        <strain evidence="3 4">BM-138-508</strain>
    </source>
</reference>
<keyword evidence="2" id="KW-1133">Transmembrane helix</keyword>
<feature type="compositionally biased region" description="Basic and acidic residues" evidence="1">
    <location>
        <begin position="327"/>
        <end position="343"/>
    </location>
</feature>
<accession>A0ABR2V2I0</accession>
<keyword evidence="2" id="KW-0472">Membrane</keyword>
<dbReference type="EMBL" id="JARVKF010000212">
    <property type="protein sequence ID" value="KAK9421062.1"/>
    <property type="molecule type" value="Genomic_DNA"/>
</dbReference>
<dbReference type="Pfam" id="PF12400">
    <property type="entry name" value="STIMATE"/>
    <property type="match status" value="1"/>
</dbReference>
<dbReference type="PANTHER" id="PTHR31735">
    <property type="entry name" value="VACUOLAR MEMBRANE PROTEIN YPL162C"/>
    <property type="match status" value="1"/>
</dbReference>
<keyword evidence="2" id="KW-0812">Transmembrane</keyword>
<feature type="transmembrane region" description="Helical" evidence="2">
    <location>
        <begin position="125"/>
        <end position="144"/>
    </location>
</feature>
<dbReference type="InterPro" id="IPR022127">
    <property type="entry name" value="STIMATE/YPL162C"/>
</dbReference>
<name>A0ABR2V2I0_9PEZI</name>
<feature type="compositionally biased region" description="Basic residues" evidence="1">
    <location>
        <begin position="344"/>
        <end position="353"/>
    </location>
</feature>
<evidence type="ECO:0000313" key="3">
    <source>
        <dbReference type="EMBL" id="KAK9421062.1"/>
    </source>
</evidence>
<feature type="transmembrane region" description="Helical" evidence="2">
    <location>
        <begin position="82"/>
        <end position="104"/>
    </location>
</feature>
<proteinExistence type="predicted"/>
<dbReference type="PANTHER" id="PTHR31735:SF1">
    <property type="entry name" value="VACUOLAR MEMBRANE PROTEIN YPL162C"/>
    <property type="match status" value="1"/>
</dbReference>
<feature type="region of interest" description="Disordered" evidence="1">
    <location>
        <begin position="327"/>
        <end position="395"/>
    </location>
</feature>
<evidence type="ECO:0000256" key="1">
    <source>
        <dbReference type="SAM" id="MobiDB-lite"/>
    </source>
</evidence>
<sequence length="395" mass="43385">MSPKDIITAATTTLLQDVPAAVATALSKAPVGVDVPAPTDILSTTTALAAAALTTAMPSTSHAQGGSESGPGGDEGSGECRLLGSFAVLVQLALGGLALLSLVYKRWRERPQRPLKIWAFDASKQVVGSILVHMANVFMSMLTSGRFSIKVEPMSVQAAARLLRRDDSDVYVPNPCSFYLLNLAIDTTLGIPILIILLRVFTALVSYTPLGKPAESIQSGNYGSPPRTWWWVKQSIIYFCGLFGMKICVLILFLMVPWIARIGDWALGWTDGNEKLQIVFVMMLFPLIMNAMQYYIIDSFIKKKETDHERLPQEDSDDEDFDATLVEGDRLDDSNDVEQEPRGKAYKGMKRKDSKTIAEEYDPEQDHEVVWSSSGQGQQAGKKDKVLPKELVPPE</sequence>
<gene>
    <name evidence="3" type="ORF">SUNI508_06207</name>
</gene>
<feature type="compositionally biased region" description="Basic and acidic residues" evidence="1">
    <location>
        <begin position="354"/>
        <end position="369"/>
    </location>
</feature>
<evidence type="ECO:0000256" key="2">
    <source>
        <dbReference type="SAM" id="Phobius"/>
    </source>
</evidence>
<feature type="transmembrane region" description="Helical" evidence="2">
    <location>
        <begin position="276"/>
        <end position="297"/>
    </location>
</feature>
<feature type="transmembrane region" description="Helical" evidence="2">
    <location>
        <begin position="236"/>
        <end position="256"/>
    </location>
</feature>